<dbReference type="Pfam" id="PF01464">
    <property type="entry name" value="SLT"/>
    <property type="match status" value="1"/>
</dbReference>
<dbReference type="EMBL" id="JAPFQO010000001">
    <property type="protein sequence ID" value="MCX2738657.1"/>
    <property type="molecule type" value="Genomic_DNA"/>
</dbReference>
<organism evidence="4 5">
    <name type="scientific">Pontibacter anaerobius</name>
    <dbReference type="NCBI Taxonomy" id="2993940"/>
    <lineage>
        <taxon>Bacteria</taxon>
        <taxon>Pseudomonadati</taxon>
        <taxon>Bacteroidota</taxon>
        <taxon>Cytophagia</taxon>
        <taxon>Cytophagales</taxon>
        <taxon>Hymenobacteraceae</taxon>
        <taxon>Pontibacter</taxon>
    </lineage>
</organism>
<feature type="compositionally biased region" description="Basic and acidic residues" evidence="1">
    <location>
        <begin position="456"/>
        <end position="466"/>
    </location>
</feature>
<dbReference type="PROSITE" id="PS51782">
    <property type="entry name" value="LYSM"/>
    <property type="match status" value="5"/>
</dbReference>
<feature type="region of interest" description="Disordered" evidence="1">
    <location>
        <begin position="456"/>
        <end position="510"/>
    </location>
</feature>
<proteinExistence type="predicted"/>
<sequence length="766" mass="85156">MRKSLPTFLALLLLPLLALAQGVTVPNNIYFADIHLKLNNRAQAEIQKKVDALQRSKLYFQMKVDLADAYFPIIERVFKEEGVPDDYKYLALQESGLIGDAVSTSNAVGYWQFKREAALDFNLRMDRMVDERRHIVEASRGAAKYFKRSNGFYNNWVNSLLSYYLGYTGAKAYTKPSDNGAREMDITERTNEYILTFLAHKVAYDAFVGKANPPAVSLRELRANPGQSLSEIAVATKTDYSELEKYNKWLLGNSIPSDKDYYVMIPVRNGSDVNLVASAKEATPALPRQNSSSKSAAMVKRNNLNALVAREKDTKDKLALQAGISTRRFLKYNDMHSFDKIVPGTAYYIEPKRTTADAEFHVVQPGETMQMISQHYGMRLSYMLFKNRMKRNEVPVPGRVLWLQKRRPAHTPVEVRDPNKQNVAAASKQNYEPVASAAPSAPEKDNFFTRLLDKLKGNTQPEREEPIVETSPVAEEETLEETPAVEVAPAAEAPSTQAPPKTNTNLYPGTTKNAATKAKEEVQEEEEFAEVEPELEPAPDMEVDPFVTEEAEPVEIPTATTAPVKAPAAAAKEPAPAQQPKANATTHIVKQGETLWGISRMYAVSINDLTAWNNLSDAPLKLGQELLIAEPLQQPTELPFTEDAAETPATMLSTSSAYHTVDAGETLYQISKKYNVPVDQLRQWNSLQGSALSLGQELRVKAPAAPAAAQPTSPKASGTVYHTVAAGESMYQISRKYDVTIKDIMEWNNKPDFSVSAGERLEIRKK</sequence>
<feature type="compositionally biased region" description="Low complexity" evidence="1">
    <location>
        <begin position="481"/>
        <end position="494"/>
    </location>
</feature>
<feature type="domain" description="LysM" evidence="3">
    <location>
        <begin position="585"/>
        <end position="628"/>
    </location>
</feature>
<evidence type="ECO:0000313" key="5">
    <source>
        <dbReference type="Proteomes" id="UP001207228"/>
    </source>
</evidence>
<evidence type="ECO:0000313" key="4">
    <source>
        <dbReference type="EMBL" id="MCX2738657.1"/>
    </source>
</evidence>
<dbReference type="Proteomes" id="UP001207228">
    <property type="component" value="Unassembled WGS sequence"/>
</dbReference>
<dbReference type="SMART" id="SM00257">
    <property type="entry name" value="LysM"/>
    <property type="match status" value="6"/>
</dbReference>
<feature type="signal peptide" evidence="2">
    <location>
        <begin position="1"/>
        <end position="20"/>
    </location>
</feature>
<dbReference type="RefSeq" id="WP_266050710.1">
    <property type="nucleotide sequence ID" value="NZ_JAPFQO010000001.1"/>
</dbReference>
<dbReference type="CDD" id="cd16894">
    <property type="entry name" value="MltD-like"/>
    <property type="match status" value="1"/>
</dbReference>
<keyword evidence="2" id="KW-0732">Signal</keyword>
<keyword evidence="5" id="KW-1185">Reference proteome</keyword>
<protein>
    <submittedName>
        <fullName evidence="4">LysM peptidoglycan-binding domain-containing protein</fullName>
    </submittedName>
</protein>
<reference evidence="4 5" key="1">
    <citation type="submission" date="2022-11" db="EMBL/GenBank/DDBJ databases">
        <title>The characterization of three novel Bacteroidetes species and genomic analysis of their roles in tidal elemental geochemical cycles.</title>
        <authorList>
            <person name="Ma K.-J."/>
        </authorList>
    </citation>
    <scope>NUCLEOTIDE SEQUENCE [LARGE SCALE GENOMIC DNA]</scope>
    <source>
        <strain evidence="4 5">M82</strain>
    </source>
</reference>
<dbReference type="PANTHER" id="PTHR33734">
    <property type="entry name" value="LYSM DOMAIN-CONTAINING GPI-ANCHORED PROTEIN 2"/>
    <property type="match status" value="1"/>
</dbReference>
<gene>
    <name evidence="4" type="ORF">OO017_01750</name>
</gene>
<feature type="domain" description="LysM" evidence="3">
    <location>
        <begin position="359"/>
        <end position="403"/>
    </location>
</feature>
<dbReference type="Pfam" id="PF01476">
    <property type="entry name" value="LysM"/>
    <property type="match status" value="4"/>
</dbReference>
<feature type="domain" description="LysM" evidence="3">
    <location>
        <begin position="657"/>
        <end position="700"/>
    </location>
</feature>
<dbReference type="InterPro" id="IPR008258">
    <property type="entry name" value="Transglycosylase_SLT_dom_1"/>
</dbReference>
<evidence type="ECO:0000256" key="1">
    <source>
        <dbReference type="SAM" id="MobiDB-lite"/>
    </source>
</evidence>
<dbReference type="InterPro" id="IPR023346">
    <property type="entry name" value="Lysozyme-like_dom_sf"/>
</dbReference>
<feature type="domain" description="LysM" evidence="3">
    <location>
        <begin position="305"/>
        <end position="349"/>
    </location>
</feature>
<evidence type="ECO:0000256" key="2">
    <source>
        <dbReference type="SAM" id="SignalP"/>
    </source>
</evidence>
<dbReference type="SUPFAM" id="SSF53955">
    <property type="entry name" value="Lysozyme-like"/>
    <property type="match status" value="1"/>
</dbReference>
<feature type="compositionally biased region" description="Polar residues" evidence="1">
    <location>
        <begin position="495"/>
        <end position="510"/>
    </location>
</feature>
<dbReference type="CDD" id="cd00118">
    <property type="entry name" value="LysM"/>
    <property type="match status" value="4"/>
</dbReference>
<name>A0ABT3RAX6_9BACT</name>
<dbReference type="PANTHER" id="PTHR33734:SF22">
    <property type="entry name" value="MEMBRANE-BOUND LYTIC MUREIN TRANSGLYCOSYLASE D"/>
    <property type="match status" value="1"/>
</dbReference>
<dbReference type="InterPro" id="IPR018392">
    <property type="entry name" value="LysM"/>
</dbReference>
<dbReference type="Gene3D" id="3.10.350.10">
    <property type="entry name" value="LysM domain"/>
    <property type="match status" value="3"/>
</dbReference>
<accession>A0ABT3RAX6</accession>
<dbReference type="Gene3D" id="1.10.530.10">
    <property type="match status" value="1"/>
</dbReference>
<dbReference type="InterPro" id="IPR036779">
    <property type="entry name" value="LysM_dom_sf"/>
</dbReference>
<dbReference type="SUPFAM" id="SSF54106">
    <property type="entry name" value="LysM domain"/>
    <property type="match status" value="3"/>
</dbReference>
<evidence type="ECO:0000259" key="3">
    <source>
        <dbReference type="PROSITE" id="PS51782"/>
    </source>
</evidence>
<feature type="domain" description="LysM" evidence="3">
    <location>
        <begin position="720"/>
        <end position="763"/>
    </location>
</feature>
<comment type="caution">
    <text evidence="4">The sequence shown here is derived from an EMBL/GenBank/DDBJ whole genome shotgun (WGS) entry which is preliminary data.</text>
</comment>
<feature type="chain" id="PRO_5046035759" evidence="2">
    <location>
        <begin position="21"/>
        <end position="766"/>
    </location>
</feature>